<dbReference type="PROSITE" id="PS50011">
    <property type="entry name" value="PROTEIN_KINASE_DOM"/>
    <property type="match status" value="1"/>
</dbReference>
<dbReference type="EMBL" id="AAXT01000002">
    <property type="protein sequence ID" value="EDO07557.1"/>
    <property type="molecule type" value="Genomic_DNA"/>
</dbReference>
<dbReference type="SUPFAM" id="SSF56112">
    <property type="entry name" value="Protein kinase-like (PK-like)"/>
    <property type="match status" value="1"/>
</dbReference>
<dbReference type="GO" id="GO:0005524">
    <property type="term" value="F:ATP binding"/>
    <property type="evidence" value="ECO:0007669"/>
    <property type="project" value="InterPro"/>
</dbReference>
<proteinExistence type="predicted"/>
<dbReference type="SMART" id="SM00220">
    <property type="entry name" value="S_TKc"/>
    <property type="match status" value="1"/>
</dbReference>
<organism evidence="3 4">
    <name type="scientific">Babesia bovis</name>
    <dbReference type="NCBI Taxonomy" id="5865"/>
    <lineage>
        <taxon>Eukaryota</taxon>
        <taxon>Sar</taxon>
        <taxon>Alveolata</taxon>
        <taxon>Apicomplexa</taxon>
        <taxon>Aconoidasida</taxon>
        <taxon>Piroplasmida</taxon>
        <taxon>Babesiidae</taxon>
        <taxon>Babesia</taxon>
    </lineage>
</organism>
<dbReference type="Gene3D" id="1.10.510.10">
    <property type="entry name" value="Transferase(Phosphotransferase) domain 1"/>
    <property type="match status" value="1"/>
</dbReference>
<dbReference type="InterPro" id="IPR000719">
    <property type="entry name" value="Prot_kinase_dom"/>
</dbReference>
<reference evidence="4" key="3">
    <citation type="journal article" date="2021" name="Int. J. Parasitol.">
        <title>Comparative analysis of gene expression between Babesia bovis blood stages and kinetes allowed by improved genome annotation.</title>
        <authorList>
            <person name="Ueti M.W."/>
            <person name="Johnson W.C."/>
            <person name="Kappmeyer L.S."/>
            <person name="Herndon D.R."/>
            <person name="Mousel M.R."/>
            <person name="Reif K.E."/>
            <person name="Taus N.S."/>
            <person name="Ifeonu O.O."/>
            <person name="Silva J.C."/>
            <person name="Suarez C.E."/>
            <person name="Brayton K.A."/>
        </authorList>
    </citation>
    <scope>NUCLEOTIDE SEQUENCE [LARGE SCALE GENOMIC DNA]</scope>
</reference>
<evidence type="ECO:0000256" key="1">
    <source>
        <dbReference type="SAM" id="MobiDB-lite"/>
    </source>
</evidence>
<dbReference type="InterPro" id="IPR011009">
    <property type="entry name" value="Kinase-like_dom_sf"/>
</dbReference>
<reference evidence="4" key="2">
    <citation type="journal article" date="2020" name="Data Brief">
        <title>Transcriptome dataset of Babesia bovis life stages within vertebrate and invertebrate hosts.</title>
        <authorList>
            <person name="Ueti M.W."/>
            <person name="Johnson W.C."/>
            <person name="Kappmeyer L.S."/>
            <person name="Herndon D.R."/>
            <person name="Mousel M.R."/>
            <person name="Reif K.E."/>
            <person name="Taus N.S."/>
            <person name="Ifeonu O.O."/>
            <person name="Silva J.C."/>
            <person name="Suarez C.E."/>
            <person name="Brayton K.A."/>
        </authorList>
    </citation>
    <scope>NUCLEOTIDE SEQUENCE [LARGE SCALE GENOMIC DNA]</scope>
</reference>
<evidence type="ECO:0000259" key="2">
    <source>
        <dbReference type="PROSITE" id="PS50011"/>
    </source>
</evidence>
<feature type="domain" description="Protein kinase" evidence="2">
    <location>
        <begin position="311"/>
        <end position="563"/>
    </location>
</feature>
<keyword evidence="4" id="KW-1185">Reference proteome</keyword>
<feature type="region of interest" description="Disordered" evidence="1">
    <location>
        <begin position="82"/>
        <end position="108"/>
    </location>
</feature>
<dbReference type="STRING" id="5865.A7ASN8"/>
<dbReference type="KEGG" id="bbo:BBOV_IV012050"/>
<feature type="compositionally biased region" description="Polar residues" evidence="1">
    <location>
        <begin position="92"/>
        <end position="101"/>
    </location>
</feature>
<dbReference type="VEuPathDB" id="PiroplasmaDB:BBOV_IV012050"/>
<sequence length="565" mass="63787">MVEPHALSTTIKEFRSRRLSSKECTSHIIDFSDSLHIARDASSCAVRSNTLDLPHFQPSFSTEMPRVSIENRRRGSLFEFITAADGPRDDSAPSNKGQNDTHGIAKSGSWPEVNIDELESAFECTLNVRNIRKALEPKDGRNMNIQKSSRCVEAALRTFSKRSGRVSPRRPACVSTGLQATKDKRGAQWMHLIKGLRVKRWSQILTETIRKPSTNKLNDKIKEKPIKKSKEQIVTNVNGGVEPWINKGIDKIFEAALRTRGPIKQYARFIPQSSIHVVNNEAEAKHAITITPHCSDTNIIECIPPLEPINYGLIRMKGSVGRMQIYDCLDNDKGRVLSLNLLPKDHPAIEIYELLCQNAHPNIVKVEKVLEDENAFYVLLDCDNDMYLGEFYQKWHKNAFTSIFIRNVVRQILSALAYIHKRGMAVSRLSMDSITIKESVDGYLGVKLVRIESVCPKGSISSVLPQNDVFTAPEVQCGEITPSSDMWSIGVIMNVLVEGKLPIINKKHSMKHQKGVDKDQIPCFTSDMWVQEPEMRDFCLSCLEVNQTKRITSAMEALIHPWVKQ</sequence>
<dbReference type="AlphaFoldDB" id="A7ASN8"/>
<dbReference type="RefSeq" id="XP_001611125.1">
    <property type="nucleotide sequence ID" value="XM_001611075.1"/>
</dbReference>
<dbReference type="Proteomes" id="UP000002173">
    <property type="component" value="Unassembled WGS sequence"/>
</dbReference>
<dbReference type="eggNOG" id="KOG0615">
    <property type="taxonomic scope" value="Eukaryota"/>
</dbReference>
<accession>A7ASN8</accession>
<gene>
    <name evidence="3" type="ORF">BBOV_IV012050</name>
</gene>
<dbReference type="Pfam" id="PF00069">
    <property type="entry name" value="Pkinase"/>
    <property type="match status" value="1"/>
</dbReference>
<name>A7ASN8_BABBO</name>
<reference evidence="3 4" key="1">
    <citation type="journal article" date="2007" name="PLoS Pathog.">
        <title>Genome sequence of Babesia bovis and comparative analysis of apicomplexan hemoprotozoa.</title>
        <authorList>
            <person name="Brayton K.A."/>
            <person name="Lau A.O.T."/>
            <person name="Herndon D.R."/>
            <person name="Hannick L."/>
            <person name="Kappmeyer L.S."/>
            <person name="Berens S.J."/>
            <person name="Bidwell S.L."/>
            <person name="Brown W.C."/>
            <person name="Crabtree J."/>
            <person name="Fadrosh D."/>
            <person name="Feldblum T."/>
            <person name="Forberger H.A."/>
            <person name="Haas B.J."/>
            <person name="Howell J.M."/>
            <person name="Khouri H."/>
            <person name="Koo H."/>
            <person name="Mann D.J."/>
            <person name="Norimine J."/>
            <person name="Paulsen I.T."/>
            <person name="Radune D."/>
            <person name="Ren Q."/>
            <person name="Smith R.K. Jr."/>
            <person name="Suarez C.E."/>
            <person name="White O."/>
            <person name="Wortman J.R."/>
            <person name="Knowles D.P. Jr."/>
            <person name="McElwain T.F."/>
            <person name="Nene V.M."/>
        </authorList>
    </citation>
    <scope>NUCLEOTIDE SEQUENCE [LARGE SCALE GENOMIC DNA]</scope>
    <source>
        <strain evidence="3">T2Bo</strain>
    </source>
</reference>
<dbReference type="GeneID" id="5479359"/>
<evidence type="ECO:0000313" key="4">
    <source>
        <dbReference type="Proteomes" id="UP000002173"/>
    </source>
</evidence>
<dbReference type="InParanoid" id="A7ASN8"/>
<dbReference type="GO" id="GO:0004672">
    <property type="term" value="F:protein kinase activity"/>
    <property type="evidence" value="ECO:0007669"/>
    <property type="project" value="InterPro"/>
</dbReference>
<comment type="caution">
    <text evidence="3">The sequence shown here is derived from an EMBL/GenBank/DDBJ whole genome shotgun (WGS) entry which is preliminary data.</text>
</comment>
<protein>
    <recommendedName>
        <fullName evidence="2">Protein kinase domain-containing protein</fullName>
    </recommendedName>
</protein>
<dbReference type="PANTHER" id="PTHR24347">
    <property type="entry name" value="SERINE/THREONINE-PROTEIN KINASE"/>
    <property type="match status" value="1"/>
</dbReference>
<evidence type="ECO:0000313" key="3">
    <source>
        <dbReference type="EMBL" id="EDO07557.1"/>
    </source>
</evidence>
<dbReference type="OMA" id="VEPWINK"/>